<evidence type="ECO:0008006" key="5">
    <source>
        <dbReference type="Google" id="ProtNLM"/>
    </source>
</evidence>
<reference evidence="3" key="1">
    <citation type="journal article" date="2020" name="Phytopathology">
        <title>Genome Sequence Resources of Colletotrichum truncatum, C. plurivorum, C. musicola, and C. sojae: Four Species Pathogenic to Soybean (Glycine max).</title>
        <authorList>
            <person name="Rogerio F."/>
            <person name="Boufleur T.R."/>
            <person name="Ciampi-Guillardi M."/>
            <person name="Sukno S.A."/>
            <person name="Thon M.R."/>
            <person name="Massola Junior N.S."/>
            <person name="Baroncelli R."/>
        </authorList>
    </citation>
    <scope>NUCLEOTIDE SEQUENCE</scope>
    <source>
        <strain evidence="3">LFN0074</strain>
    </source>
</reference>
<name>A0A8H6J039_9PEZI</name>
<comment type="caution">
    <text evidence="3">The sequence shown here is derived from an EMBL/GenBank/DDBJ whole genome shotgun (WGS) entry which is preliminary data.</text>
</comment>
<protein>
    <recommendedName>
        <fullName evidence="5">Secreted protein</fullName>
    </recommendedName>
</protein>
<dbReference type="Proteomes" id="UP000639643">
    <property type="component" value="Unassembled WGS sequence"/>
</dbReference>
<evidence type="ECO:0000313" key="3">
    <source>
        <dbReference type="EMBL" id="KAF6804044.1"/>
    </source>
</evidence>
<dbReference type="AlphaFoldDB" id="A0A8H6J039"/>
<keyword evidence="2" id="KW-0732">Signal</keyword>
<evidence type="ECO:0000256" key="2">
    <source>
        <dbReference type="SAM" id="SignalP"/>
    </source>
</evidence>
<organism evidence="3 4">
    <name type="scientific">Colletotrichum musicola</name>
    <dbReference type="NCBI Taxonomy" id="2175873"/>
    <lineage>
        <taxon>Eukaryota</taxon>
        <taxon>Fungi</taxon>
        <taxon>Dikarya</taxon>
        <taxon>Ascomycota</taxon>
        <taxon>Pezizomycotina</taxon>
        <taxon>Sordariomycetes</taxon>
        <taxon>Hypocreomycetidae</taxon>
        <taxon>Glomerellales</taxon>
        <taxon>Glomerellaceae</taxon>
        <taxon>Colletotrichum</taxon>
        <taxon>Colletotrichum orchidearum species complex</taxon>
    </lineage>
</organism>
<feature type="signal peptide" evidence="2">
    <location>
        <begin position="1"/>
        <end position="19"/>
    </location>
</feature>
<evidence type="ECO:0000313" key="4">
    <source>
        <dbReference type="Proteomes" id="UP000639643"/>
    </source>
</evidence>
<sequence length="74" mass="7719">MFALQTLVKLLAAAAFVVAVPHPQPVGDEIKSSDLVGGPIALEPVNFLGNPNDHKDNGGRPDSSIDRGSQFHGS</sequence>
<dbReference type="EMBL" id="WIGM01001158">
    <property type="protein sequence ID" value="KAF6804044.1"/>
    <property type="molecule type" value="Genomic_DNA"/>
</dbReference>
<feature type="chain" id="PRO_5034339921" description="Secreted protein" evidence="2">
    <location>
        <begin position="20"/>
        <end position="74"/>
    </location>
</feature>
<accession>A0A8H6J039</accession>
<gene>
    <name evidence="3" type="ORF">CMUS01_14944</name>
</gene>
<keyword evidence="4" id="KW-1185">Reference proteome</keyword>
<proteinExistence type="predicted"/>
<evidence type="ECO:0000256" key="1">
    <source>
        <dbReference type="SAM" id="MobiDB-lite"/>
    </source>
</evidence>
<feature type="compositionally biased region" description="Basic and acidic residues" evidence="1">
    <location>
        <begin position="52"/>
        <end position="65"/>
    </location>
</feature>
<feature type="region of interest" description="Disordered" evidence="1">
    <location>
        <begin position="46"/>
        <end position="74"/>
    </location>
</feature>